<dbReference type="KEGG" id="nall:PP769_18495"/>
<dbReference type="PANTHER" id="PTHR46401">
    <property type="entry name" value="GLYCOSYLTRANSFERASE WBBK-RELATED"/>
    <property type="match status" value="1"/>
</dbReference>
<evidence type="ECO:0000313" key="5">
    <source>
        <dbReference type="Proteomes" id="UP001302719"/>
    </source>
</evidence>
<evidence type="ECO:0000256" key="1">
    <source>
        <dbReference type="ARBA" id="ARBA00022679"/>
    </source>
</evidence>
<evidence type="ECO:0000313" key="4">
    <source>
        <dbReference type="EMBL" id="WNM57939.1"/>
    </source>
</evidence>
<reference evidence="4 5" key="1">
    <citation type="submission" date="2023-01" db="EMBL/GenBank/DDBJ databases">
        <title>Cultivation and genomic characterization of new, ubiquitous marine nitrite-oxidizing bacteria from the Nitrospirales.</title>
        <authorList>
            <person name="Mueller A.J."/>
            <person name="Daebeler A."/>
            <person name="Herbold C.W."/>
            <person name="Kirkegaard R.H."/>
            <person name="Daims H."/>
        </authorList>
    </citation>
    <scope>NUCLEOTIDE SEQUENCE [LARGE SCALE GENOMIC DNA]</scope>
    <source>
        <strain evidence="4 5">VA</strain>
    </source>
</reference>
<dbReference type="InterPro" id="IPR028098">
    <property type="entry name" value="Glyco_trans_4-like_N"/>
</dbReference>
<dbReference type="Pfam" id="PF00534">
    <property type="entry name" value="Glycos_transf_1"/>
    <property type="match status" value="1"/>
</dbReference>
<dbReference type="GO" id="GO:0016757">
    <property type="term" value="F:glycosyltransferase activity"/>
    <property type="evidence" value="ECO:0007669"/>
    <property type="project" value="InterPro"/>
</dbReference>
<evidence type="ECO:0000259" key="2">
    <source>
        <dbReference type="Pfam" id="PF00534"/>
    </source>
</evidence>
<dbReference type="GO" id="GO:0009103">
    <property type="term" value="P:lipopolysaccharide biosynthetic process"/>
    <property type="evidence" value="ECO:0007669"/>
    <property type="project" value="TreeGrafter"/>
</dbReference>
<dbReference type="Proteomes" id="UP001302719">
    <property type="component" value="Chromosome"/>
</dbReference>
<dbReference type="InterPro" id="IPR001296">
    <property type="entry name" value="Glyco_trans_1"/>
</dbReference>
<dbReference type="EMBL" id="CP116967">
    <property type="protein sequence ID" value="WNM57939.1"/>
    <property type="molecule type" value="Genomic_DNA"/>
</dbReference>
<feature type="domain" description="Glycosyl transferase family 1" evidence="2">
    <location>
        <begin position="190"/>
        <end position="344"/>
    </location>
</feature>
<accession>A0AA96G9K5</accession>
<dbReference type="CDD" id="cd03809">
    <property type="entry name" value="GT4_MtfB-like"/>
    <property type="match status" value="1"/>
</dbReference>
<feature type="domain" description="Glycosyltransferase subfamily 4-like N-terminal" evidence="3">
    <location>
        <begin position="14"/>
        <end position="168"/>
    </location>
</feature>
<name>A0AA96G9K5_9BACT</name>
<keyword evidence="5" id="KW-1185">Reference proteome</keyword>
<proteinExistence type="predicted"/>
<keyword evidence="1" id="KW-0808">Transferase</keyword>
<evidence type="ECO:0000259" key="3">
    <source>
        <dbReference type="Pfam" id="PF13439"/>
    </source>
</evidence>
<dbReference type="SUPFAM" id="SSF53756">
    <property type="entry name" value="UDP-Glycosyltransferase/glycogen phosphorylase"/>
    <property type="match status" value="1"/>
</dbReference>
<dbReference type="PANTHER" id="PTHR46401:SF2">
    <property type="entry name" value="GLYCOSYLTRANSFERASE WBBK-RELATED"/>
    <property type="match status" value="1"/>
</dbReference>
<sequence length="369" mass="41553">MRIGICARTWGENGGIGVYTRSVIPSMLDLDARNEYHILYSNKAHLGSLKGTDRVREVYLPAKGKWMWDQWAVPRYAHREKLDVIFHTKFAIPFLARCKTAMVLHGTERFVHPEFHQSADLWFFKTVYPQYLKRASLIIAVSRRAKEDIISYMGIDPGKVKVAYLATDPIFRFIGDPEQLELVSAKYNLPRRFILFAGHIYPGKNFGRLLEAFSTVRKDMDIHLVVAGGMRWKYQNDLNAIETLGLKKSVHFAGYVPQNELVAFYNLAAATVFPSHYESFGLPNIESNACGCPLITSRTGGMPEAAGDAAMYVDPLDVADIANAIVRVLTDEDLRQSLIAKGYENAARFSWEKTARATLDALEWAVAPA</sequence>
<organism evidence="4 5">
    <name type="scientific">Candidatus Nitrospira allomarina</name>
    <dbReference type="NCBI Taxonomy" id="3020900"/>
    <lineage>
        <taxon>Bacteria</taxon>
        <taxon>Pseudomonadati</taxon>
        <taxon>Nitrospirota</taxon>
        <taxon>Nitrospiria</taxon>
        <taxon>Nitrospirales</taxon>
        <taxon>Nitrospiraceae</taxon>
        <taxon>Nitrospira</taxon>
    </lineage>
</organism>
<dbReference type="Gene3D" id="3.40.50.2000">
    <property type="entry name" value="Glycogen Phosphorylase B"/>
    <property type="match status" value="2"/>
</dbReference>
<dbReference type="FunFam" id="3.40.50.2000:FF:000119">
    <property type="entry name" value="Glycosyl transferase group 1"/>
    <property type="match status" value="1"/>
</dbReference>
<gene>
    <name evidence="4" type="ORF">PP769_18495</name>
</gene>
<dbReference type="RefSeq" id="WP_312643048.1">
    <property type="nucleotide sequence ID" value="NZ_CP116967.1"/>
</dbReference>
<protein>
    <submittedName>
        <fullName evidence="4">Glycosyltransferase family 1 protein</fullName>
    </submittedName>
</protein>
<dbReference type="Pfam" id="PF13439">
    <property type="entry name" value="Glyco_transf_4"/>
    <property type="match status" value="1"/>
</dbReference>
<dbReference type="AlphaFoldDB" id="A0AA96G9K5"/>